<dbReference type="AlphaFoldDB" id="A0A8K0PBC4"/>
<organism evidence="2 3">
    <name type="scientific">Ladona fulva</name>
    <name type="common">Scarce chaser dragonfly</name>
    <name type="synonym">Libellula fulva</name>
    <dbReference type="NCBI Taxonomy" id="123851"/>
    <lineage>
        <taxon>Eukaryota</taxon>
        <taxon>Metazoa</taxon>
        <taxon>Ecdysozoa</taxon>
        <taxon>Arthropoda</taxon>
        <taxon>Hexapoda</taxon>
        <taxon>Insecta</taxon>
        <taxon>Pterygota</taxon>
        <taxon>Palaeoptera</taxon>
        <taxon>Odonata</taxon>
        <taxon>Epiprocta</taxon>
        <taxon>Anisoptera</taxon>
        <taxon>Libelluloidea</taxon>
        <taxon>Libellulidae</taxon>
        <taxon>Ladona</taxon>
    </lineage>
</organism>
<reference evidence="2" key="2">
    <citation type="submission" date="2017-10" db="EMBL/GenBank/DDBJ databases">
        <title>Ladona fulva Genome sequencing and assembly.</title>
        <authorList>
            <person name="Murali S."/>
            <person name="Richards S."/>
            <person name="Bandaranaike D."/>
            <person name="Bellair M."/>
            <person name="Blankenburg K."/>
            <person name="Chao H."/>
            <person name="Dinh H."/>
            <person name="Doddapaneni H."/>
            <person name="Dugan-Rocha S."/>
            <person name="Elkadiri S."/>
            <person name="Gnanaolivu R."/>
            <person name="Hernandez B."/>
            <person name="Skinner E."/>
            <person name="Javaid M."/>
            <person name="Lee S."/>
            <person name="Li M."/>
            <person name="Ming W."/>
            <person name="Munidasa M."/>
            <person name="Muniz J."/>
            <person name="Nguyen L."/>
            <person name="Hughes D."/>
            <person name="Osuji N."/>
            <person name="Pu L.-L."/>
            <person name="Puazo M."/>
            <person name="Qu C."/>
            <person name="Quiroz J."/>
            <person name="Raj R."/>
            <person name="Weissenberger G."/>
            <person name="Xin Y."/>
            <person name="Zou X."/>
            <person name="Han Y."/>
            <person name="Worley K."/>
            <person name="Muzny D."/>
            <person name="Gibbs R."/>
        </authorList>
    </citation>
    <scope>NUCLEOTIDE SEQUENCE</scope>
    <source>
        <strain evidence="2">Sampled in the wild</strain>
    </source>
</reference>
<keyword evidence="1" id="KW-0732">Signal</keyword>
<dbReference type="Pfam" id="PF06585">
    <property type="entry name" value="JHBP"/>
    <property type="match status" value="1"/>
</dbReference>
<evidence type="ECO:0000313" key="3">
    <source>
        <dbReference type="Proteomes" id="UP000792457"/>
    </source>
</evidence>
<proteinExistence type="predicted"/>
<accession>A0A8K0PBC4</accession>
<name>A0A8K0PBC4_LADFU</name>
<keyword evidence="3" id="KW-1185">Reference proteome</keyword>
<dbReference type="EMBL" id="KZ310754">
    <property type="protein sequence ID" value="KAG8240037.1"/>
    <property type="molecule type" value="Genomic_DNA"/>
</dbReference>
<dbReference type="OrthoDB" id="8196554at2759"/>
<evidence type="ECO:0000313" key="2">
    <source>
        <dbReference type="EMBL" id="KAG8240037.1"/>
    </source>
</evidence>
<protein>
    <submittedName>
        <fullName evidence="2">Uncharacterized protein</fullName>
    </submittedName>
</protein>
<feature type="non-terminal residue" evidence="2">
    <location>
        <position position="60"/>
    </location>
</feature>
<evidence type="ECO:0000256" key="1">
    <source>
        <dbReference type="SAM" id="SignalP"/>
    </source>
</evidence>
<dbReference type="InterPro" id="IPR010562">
    <property type="entry name" value="Haemolymph_juvenile_hormone-bd"/>
</dbReference>
<dbReference type="Proteomes" id="UP000792457">
    <property type="component" value="Unassembled WGS sequence"/>
</dbReference>
<gene>
    <name evidence="2" type="ORF">J437_LFUL019596</name>
</gene>
<reference evidence="2" key="1">
    <citation type="submission" date="2013-04" db="EMBL/GenBank/DDBJ databases">
        <authorList>
            <person name="Qu J."/>
            <person name="Murali S.C."/>
            <person name="Bandaranaike D."/>
            <person name="Bellair M."/>
            <person name="Blankenburg K."/>
            <person name="Chao H."/>
            <person name="Dinh H."/>
            <person name="Doddapaneni H."/>
            <person name="Downs B."/>
            <person name="Dugan-Rocha S."/>
            <person name="Elkadiri S."/>
            <person name="Gnanaolivu R.D."/>
            <person name="Hernandez B."/>
            <person name="Javaid M."/>
            <person name="Jayaseelan J.C."/>
            <person name="Lee S."/>
            <person name="Li M."/>
            <person name="Ming W."/>
            <person name="Munidasa M."/>
            <person name="Muniz J."/>
            <person name="Nguyen L."/>
            <person name="Ongeri F."/>
            <person name="Osuji N."/>
            <person name="Pu L.-L."/>
            <person name="Puazo M."/>
            <person name="Qu C."/>
            <person name="Quiroz J."/>
            <person name="Raj R."/>
            <person name="Weissenberger G."/>
            <person name="Xin Y."/>
            <person name="Zou X."/>
            <person name="Han Y."/>
            <person name="Richards S."/>
            <person name="Worley K."/>
            <person name="Muzny D."/>
            <person name="Gibbs R."/>
        </authorList>
    </citation>
    <scope>NUCLEOTIDE SEQUENCE</scope>
    <source>
        <strain evidence="2">Sampled in the wild</strain>
    </source>
</reference>
<comment type="caution">
    <text evidence="2">The sequence shown here is derived from an EMBL/GenBank/DDBJ whole genome shotgun (WGS) entry which is preliminary data.</text>
</comment>
<sequence length="60" mass="6924">MDEMRRTGINVLLYFICFHILETESRAATPTFLKTCHKADPSLNDCVRQSLESLLPNLRN</sequence>
<feature type="signal peptide" evidence="1">
    <location>
        <begin position="1"/>
        <end position="27"/>
    </location>
</feature>
<feature type="chain" id="PRO_5035482927" evidence="1">
    <location>
        <begin position="28"/>
        <end position="60"/>
    </location>
</feature>